<dbReference type="AlphaFoldDB" id="A0A7W7Y924"/>
<dbReference type="EMBL" id="JACHIG010000002">
    <property type="protein sequence ID" value="MBB5031829.1"/>
    <property type="molecule type" value="Genomic_DNA"/>
</dbReference>
<evidence type="ECO:0000313" key="2">
    <source>
        <dbReference type="EMBL" id="MBB5031829.1"/>
    </source>
</evidence>
<dbReference type="RefSeq" id="WP_184338766.1">
    <property type="nucleotide sequence ID" value="NZ_JACHIG010000002.1"/>
</dbReference>
<name>A0A7W7Y924_9BACT</name>
<sequence>MTCYRTDGSTRGHGIWAGLFSLLIVCGCIAILVVSRSEPADSRTIAFLIALPLILVAGWVFAFSLCHVLRPQSTFVEITHERIAWRDWHGFGMVTADYPLASVQALKLVDKGSDCLILSDGTSIALPMLAIRGYAEFKAALQQVHPAIKLIDCHGRQTN</sequence>
<keyword evidence="3" id="KW-1185">Reference proteome</keyword>
<keyword evidence="1" id="KW-1133">Transmembrane helix</keyword>
<feature type="transmembrane region" description="Helical" evidence="1">
    <location>
        <begin position="15"/>
        <end position="34"/>
    </location>
</feature>
<comment type="caution">
    <text evidence="2">The sequence shown here is derived from an EMBL/GenBank/DDBJ whole genome shotgun (WGS) entry which is preliminary data.</text>
</comment>
<proteinExistence type="predicted"/>
<evidence type="ECO:0000256" key="1">
    <source>
        <dbReference type="SAM" id="Phobius"/>
    </source>
</evidence>
<keyword evidence="1" id="KW-0472">Membrane</keyword>
<gene>
    <name evidence="2" type="ORF">HNQ65_001397</name>
</gene>
<dbReference type="Proteomes" id="UP000590740">
    <property type="component" value="Unassembled WGS sequence"/>
</dbReference>
<organism evidence="2 3">
    <name type="scientific">Prosthecobacter vanneervenii</name>
    <dbReference type="NCBI Taxonomy" id="48466"/>
    <lineage>
        <taxon>Bacteria</taxon>
        <taxon>Pseudomonadati</taxon>
        <taxon>Verrucomicrobiota</taxon>
        <taxon>Verrucomicrobiia</taxon>
        <taxon>Verrucomicrobiales</taxon>
        <taxon>Verrucomicrobiaceae</taxon>
        <taxon>Prosthecobacter</taxon>
    </lineage>
</organism>
<keyword evidence="1" id="KW-0812">Transmembrane</keyword>
<reference evidence="2 3" key="1">
    <citation type="submission" date="2020-08" db="EMBL/GenBank/DDBJ databases">
        <title>Genomic Encyclopedia of Type Strains, Phase IV (KMG-IV): sequencing the most valuable type-strain genomes for metagenomic binning, comparative biology and taxonomic classification.</title>
        <authorList>
            <person name="Goeker M."/>
        </authorList>
    </citation>
    <scope>NUCLEOTIDE SEQUENCE [LARGE SCALE GENOMIC DNA]</scope>
    <source>
        <strain evidence="2 3">DSM 12252</strain>
    </source>
</reference>
<protein>
    <submittedName>
        <fullName evidence="2">Uncharacterized protein</fullName>
    </submittedName>
</protein>
<feature type="transmembrane region" description="Helical" evidence="1">
    <location>
        <begin position="46"/>
        <end position="65"/>
    </location>
</feature>
<dbReference type="PROSITE" id="PS51257">
    <property type="entry name" value="PROKAR_LIPOPROTEIN"/>
    <property type="match status" value="1"/>
</dbReference>
<accession>A0A7W7Y924</accession>
<evidence type="ECO:0000313" key="3">
    <source>
        <dbReference type="Proteomes" id="UP000590740"/>
    </source>
</evidence>